<dbReference type="InterPro" id="IPR029063">
    <property type="entry name" value="SAM-dependent_MTases_sf"/>
</dbReference>
<dbReference type="PANTHER" id="PTHR31009">
    <property type="entry name" value="S-ADENOSYL-L-METHIONINE:CARBOXYL METHYLTRANSFERASE FAMILY PROTEIN"/>
    <property type="match status" value="1"/>
</dbReference>
<dbReference type="GO" id="GO:0008168">
    <property type="term" value="F:methyltransferase activity"/>
    <property type="evidence" value="ECO:0007669"/>
    <property type="project" value="InterPro"/>
</dbReference>
<name>A0A818NRE4_9BILA</name>
<dbReference type="Pfam" id="PF03492">
    <property type="entry name" value="Methyltransf_7"/>
    <property type="match status" value="1"/>
</dbReference>
<comment type="caution">
    <text evidence="1">The sequence shown here is derived from an EMBL/GenBank/DDBJ whole genome shotgun (WGS) entry which is preliminary data.</text>
</comment>
<organism evidence="1 2">
    <name type="scientific">Rotaria socialis</name>
    <dbReference type="NCBI Taxonomy" id="392032"/>
    <lineage>
        <taxon>Eukaryota</taxon>
        <taxon>Metazoa</taxon>
        <taxon>Spiralia</taxon>
        <taxon>Gnathifera</taxon>
        <taxon>Rotifera</taxon>
        <taxon>Eurotatoria</taxon>
        <taxon>Bdelloidea</taxon>
        <taxon>Philodinida</taxon>
        <taxon>Philodinidae</taxon>
        <taxon>Rotaria</taxon>
    </lineage>
</organism>
<accession>A0A818NRE4</accession>
<proteinExistence type="predicted"/>
<evidence type="ECO:0000313" key="1">
    <source>
        <dbReference type="EMBL" id="CAF3609340.1"/>
    </source>
</evidence>
<reference evidence="1" key="1">
    <citation type="submission" date="2021-02" db="EMBL/GenBank/DDBJ databases">
        <authorList>
            <person name="Nowell W R."/>
        </authorList>
    </citation>
    <scope>NUCLEOTIDE SEQUENCE</scope>
</reference>
<evidence type="ECO:0000313" key="2">
    <source>
        <dbReference type="Proteomes" id="UP000663869"/>
    </source>
</evidence>
<gene>
    <name evidence="1" type="ORF">FME351_LOCUS22364</name>
</gene>
<dbReference type="Gene3D" id="3.40.50.150">
    <property type="entry name" value="Vaccinia Virus protein VP39"/>
    <property type="match status" value="1"/>
</dbReference>
<protein>
    <submittedName>
        <fullName evidence="1">Uncharacterized protein</fullName>
    </submittedName>
</protein>
<dbReference type="SUPFAM" id="SSF53335">
    <property type="entry name" value="S-adenosyl-L-methionine-dependent methyltransferases"/>
    <property type="match status" value="1"/>
</dbReference>
<dbReference type="AlphaFoldDB" id="A0A818NRE4"/>
<dbReference type="Proteomes" id="UP000663869">
    <property type="component" value="Unassembled WGS sequence"/>
</dbReference>
<dbReference type="InterPro" id="IPR005299">
    <property type="entry name" value="MeTrfase_7"/>
</dbReference>
<dbReference type="EMBL" id="CAJNYU010002881">
    <property type="protein sequence ID" value="CAF3609340.1"/>
    <property type="molecule type" value="Genomic_DNA"/>
</dbReference>
<sequence>MFFSVGSVSGTVTRNTIGFYRLVGFDIRFIHLGSSFPIIIADFASSHGINSIYAIKTVMDSIQRSKTTENSFLVIHNDLPANNLTSLFDILNQDSIYFGSSNDSSFYEQCLPSNFLTIDEELAAFKTQAQYDYAQFLEHRSCELIKGSALILPILAVDEEGKMPCGYACYYLCECVKLL</sequence>